<comment type="cofactor">
    <cofactor evidence="1">
        <name>FAD</name>
        <dbReference type="ChEBI" id="CHEBI:57692"/>
    </cofactor>
</comment>
<keyword evidence="4 9" id="KW-0274">FAD</keyword>
<dbReference type="Pfam" id="PF02852">
    <property type="entry name" value="Pyr_redox_dim"/>
    <property type="match status" value="1"/>
</dbReference>
<evidence type="ECO:0000256" key="1">
    <source>
        <dbReference type="ARBA" id="ARBA00001974"/>
    </source>
</evidence>
<dbReference type="InterPro" id="IPR036188">
    <property type="entry name" value="FAD/NAD-bd_sf"/>
</dbReference>
<dbReference type="InterPro" id="IPR032816">
    <property type="entry name" value="VTT_dom"/>
</dbReference>
<dbReference type="PANTHER" id="PTHR43014:SF2">
    <property type="entry name" value="MERCURIC REDUCTASE"/>
    <property type="match status" value="1"/>
</dbReference>
<keyword evidence="7" id="KW-1015">Disulfide bond</keyword>
<evidence type="ECO:0000256" key="6">
    <source>
        <dbReference type="ARBA" id="ARBA00023002"/>
    </source>
</evidence>
<evidence type="ECO:0000259" key="13">
    <source>
        <dbReference type="Pfam" id="PF09335"/>
    </source>
</evidence>
<evidence type="ECO:0000256" key="10">
    <source>
        <dbReference type="SAM" id="Phobius"/>
    </source>
</evidence>
<dbReference type="InterPro" id="IPR023753">
    <property type="entry name" value="FAD/NAD-binding_dom"/>
</dbReference>
<dbReference type="GO" id="GO:0016668">
    <property type="term" value="F:oxidoreductase activity, acting on a sulfur group of donors, NAD(P) as acceptor"/>
    <property type="evidence" value="ECO:0007669"/>
    <property type="project" value="InterPro"/>
</dbReference>
<feature type="domain" description="VTT" evidence="13">
    <location>
        <begin position="71"/>
        <end position="184"/>
    </location>
</feature>
<gene>
    <name evidence="14" type="ORF">DV711_02915</name>
</gene>
<keyword evidence="8 9" id="KW-0676">Redox-active center</keyword>
<dbReference type="Pfam" id="PF07992">
    <property type="entry name" value="Pyr_redox_2"/>
    <property type="match status" value="1"/>
</dbReference>
<dbReference type="InterPro" id="IPR004099">
    <property type="entry name" value="Pyr_nucl-diS_OxRdtase_dimer"/>
</dbReference>
<dbReference type="Pfam" id="PF09335">
    <property type="entry name" value="VTT_dom"/>
    <property type="match status" value="1"/>
</dbReference>
<dbReference type="GO" id="GO:0005886">
    <property type="term" value="C:plasma membrane"/>
    <property type="evidence" value="ECO:0007669"/>
    <property type="project" value="UniProtKB-ARBA"/>
</dbReference>
<evidence type="ECO:0000313" key="14">
    <source>
        <dbReference type="EMBL" id="RDE24556.1"/>
    </source>
</evidence>
<keyword evidence="10" id="KW-1133">Transmembrane helix</keyword>
<dbReference type="EMBL" id="QQOH01000001">
    <property type="protein sequence ID" value="RDE24556.1"/>
    <property type="molecule type" value="Genomic_DNA"/>
</dbReference>
<dbReference type="InterPro" id="IPR016156">
    <property type="entry name" value="FAD/NAD-linked_Rdtase_dimer_sf"/>
</dbReference>
<evidence type="ECO:0000256" key="9">
    <source>
        <dbReference type="RuleBase" id="RU003691"/>
    </source>
</evidence>
<accession>A0A369WVI7</accession>
<feature type="transmembrane region" description="Helical" evidence="10">
    <location>
        <begin position="6"/>
        <end position="28"/>
    </location>
</feature>
<keyword evidence="15" id="KW-1185">Reference proteome</keyword>
<dbReference type="PANTHER" id="PTHR43014">
    <property type="entry name" value="MERCURIC REDUCTASE"/>
    <property type="match status" value="1"/>
</dbReference>
<feature type="transmembrane region" description="Helical" evidence="10">
    <location>
        <begin position="49"/>
        <end position="77"/>
    </location>
</feature>
<evidence type="ECO:0000256" key="2">
    <source>
        <dbReference type="ARBA" id="ARBA00007532"/>
    </source>
</evidence>
<feature type="domain" description="FAD/NAD(P)-binding" evidence="12">
    <location>
        <begin position="239"/>
        <end position="555"/>
    </location>
</feature>
<feature type="transmembrane region" description="Helical" evidence="10">
    <location>
        <begin position="192"/>
        <end position="214"/>
    </location>
</feature>
<dbReference type="Gene3D" id="3.50.50.60">
    <property type="entry name" value="FAD/NAD(P)-binding domain"/>
    <property type="match status" value="2"/>
</dbReference>
<keyword evidence="5" id="KW-0521">NADP</keyword>
<feature type="domain" description="Pyridine nucleotide-disulphide oxidoreductase dimerisation" evidence="11">
    <location>
        <begin position="577"/>
        <end position="685"/>
    </location>
</feature>
<evidence type="ECO:0000256" key="8">
    <source>
        <dbReference type="ARBA" id="ARBA00023284"/>
    </source>
</evidence>
<reference evidence="14 15" key="1">
    <citation type="submission" date="2018-07" db="EMBL/GenBank/DDBJ databases">
        <title>Motiliproteus coralliicola sp. nov., a bacterium isolated from Coral.</title>
        <authorList>
            <person name="Wang G."/>
        </authorList>
    </citation>
    <scope>NUCLEOTIDE SEQUENCE [LARGE SCALE GENOMIC DNA]</scope>
    <source>
        <strain evidence="14 15">C34</strain>
    </source>
</reference>
<protein>
    <submittedName>
        <fullName evidence="14">Pyridine nucleotide-disulfide oxidoreductase</fullName>
    </submittedName>
</protein>
<keyword evidence="10" id="KW-0812">Transmembrane</keyword>
<dbReference type="PRINTS" id="PR00368">
    <property type="entry name" value="FADPNR"/>
</dbReference>
<evidence type="ECO:0000256" key="4">
    <source>
        <dbReference type="ARBA" id="ARBA00022827"/>
    </source>
</evidence>
<dbReference type="FunFam" id="3.30.390.30:FF:000001">
    <property type="entry name" value="Dihydrolipoyl dehydrogenase"/>
    <property type="match status" value="1"/>
</dbReference>
<dbReference type="OrthoDB" id="9800167at2"/>
<name>A0A369WVI7_9GAMM</name>
<dbReference type="SUPFAM" id="SSF55424">
    <property type="entry name" value="FAD/NAD-linked reductases, dimerisation (C-terminal) domain"/>
    <property type="match status" value="1"/>
</dbReference>
<feature type="transmembrane region" description="Helical" evidence="10">
    <location>
        <begin position="162"/>
        <end position="180"/>
    </location>
</feature>
<feature type="transmembrane region" description="Helical" evidence="10">
    <location>
        <begin position="133"/>
        <end position="156"/>
    </location>
</feature>
<dbReference type="GO" id="GO:0003955">
    <property type="term" value="F:NAD(P)H dehydrogenase (quinone) activity"/>
    <property type="evidence" value="ECO:0007669"/>
    <property type="project" value="TreeGrafter"/>
</dbReference>
<keyword evidence="10" id="KW-0472">Membrane</keyword>
<evidence type="ECO:0000256" key="5">
    <source>
        <dbReference type="ARBA" id="ARBA00022857"/>
    </source>
</evidence>
<dbReference type="GO" id="GO:0050660">
    <property type="term" value="F:flavin adenine dinucleotide binding"/>
    <property type="evidence" value="ECO:0007669"/>
    <property type="project" value="TreeGrafter"/>
</dbReference>
<proteinExistence type="inferred from homology"/>
<comment type="similarity">
    <text evidence="2 9">Belongs to the class-I pyridine nucleotide-disulfide oxidoreductase family.</text>
</comment>
<evidence type="ECO:0000313" key="15">
    <source>
        <dbReference type="Proteomes" id="UP000253769"/>
    </source>
</evidence>
<evidence type="ECO:0000259" key="12">
    <source>
        <dbReference type="Pfam" id="PF07992"/>
    </source>
</evidence>
<dbReference type="PROSITE" id="PS00076">
    <property type="entry name" value="PYRIDINE_REDOX_1"/>
    <property type="match status" value="1"/>
</dbReference>
<evidence type="ECO:0000259" key="11">
    <source>
        <dbReference type="Pfam" id="PF02852"/>
    </source>
</evidence>
<sequence length="712" mass="78291">MNLKKALLLSAVVVLIALFFVFDLHQLLSLEYFKQHQSDFMRSFEQNPLLTGGGFFLIYVLVTALSLPGAAVMTLAAGALFGFGWGLVLVSFASSIGATLAFLCSRFLFRSVLEQRFGKQLESINAGIERDGAFYLFTLRLVPLFPFFVINLVMGLTHLRTLTFYWVSQLGMLLGTMVYVNAGTQLGQIDSLSGILSPALIISFCLLGIFPLIAKQIIAVIQRRKVYQGIEKPTKFDTNMVVIGAGSAGLVSAYIAAAAKAKVSLIEKHKMGGDCLNTGCVPSKALIRSARFIQETREVESLGLKSASVEYEFSDVMERVQRVIKTVEPHDSVERYTGLGVDCIQGAAKILSPYRVEVNGEQITTRNIVIATGARPAIPPIKNIEAMEPLTSDTVWNLREQPKRLLILGGGPIGCELTQAFARLGSQVIQVLRGPRVLPKEDPEIAARVQHRLVAEGVDLRLNHKMIEFVERDGQKMLLCEHEGESVEVAFDQLLVATGRKANVEGFGAETLDLALTADGRIEVNEFLQTRFPNVFACGDVCSPYQFTHSAAHQAWYAVVNALLGGIKRFKVDYSIIPAATFTEPEIARVGYNELEAKAAGIDYEVTEFDLEELDRAIADETASGMVKVLTVPGKDKILGVTIAGPHSGELLSEFTLAMRHGLGLNKILGTIHIYPTLSEANKYAAGQWKRNHVPEKLMGYLARFHRWRRGH</sequence>
<dbReference type="Gene3D" id="3.30.390.30">
    <property type="match status" value="1"/>
</dbReference>
<dbReference type="PRINTS" id="PR00411">
    <property type="entry name" value="PNDRDTASEI"/>
</dbReference>
<dbReference type="InterPro" id="IPR012999">
    <property type="entry name" value="Pyr_OxRdtase_I_AS"/>
</dbReference>
<comment type="caution">
    <text evidence="14">The sequence shown here is derived from an EMBL/GenBank/DDBJ whole genome shotgun (WGS) entry which is preliminary data.</text>
</comment>
<evidence type="ECO:0000256" key="3">
    <source>
        <dbReference type="ARBA" id="ARBA00022630"/>
    </source>
</evidence>
<keyword evidence="6 9" id="KW-0560">Oxidoreductase</keyword>
<keyword evidence="3 9" id="KW-0285">Flavoprotein</keyword>
<evidence type="ECO:0000256" key="7">
    <source>
        <dbReference type="ARBA" id="ARBA00023157"/>
    </source>
</evidence>
<dbReference type="SUPFAM" id="SSF51905">
    <property type="entry name" value="FAD/NAD(P)-binding domain"/>
    <property type="match status" value="1"/>
</dbReference>
<dbReference type="Proteomes" id="UP000253769">
    <property type="component" value="Unassembled WGS sequence"/>
</dbReference>
<organism evidence="14 15">
    <name type="scientific">Motiliproteus coralliicola</name>
    <dbReference type="NCBI Taxonomy" id="2283196"/>
    <lineage>
        <taxon>Bacteria</taxon>
        <taxon>Pseudomonadati</taxon>
        <taxon>Pseudomonadota</taxon>
        <taxon>Gammaproteobacteria</taxon>
        <taxon>Oceanospirillales</taxon>
        <taxon>Oceanospirillaceae</taxon>
        <taxon>Motiliproteus</taxon>
    </lineage>
</organism>
<dbReference type="AlphaFoldDB" id="A0A369WVI7"/>
<dbReference type="RefSeq" id="WP_114694143.1">
    <property type="nucleotide sequence ID" value="NZ_QQOH01000001.1"/>
</dbReference>
<feature type="transmembrane region" description="Helical" evidence="10">
    <location>
        <begin position="83"/>
        <end position="109"/>
    </location>
</feature>